<accession>A0A512H6Y8</accession>
<name>A0A512H6Y8_9PROT</name>
<sequence length="94" mass="10536">MITIEDCLALCDADPEEVHVVASHERLSMIIAVQKAHCVLQQNWGGPAVRQMIRDQAHQERRAGHPAMACLLDELHALAHIRHPGGIDRRLHAR</sequence>
<evidence type="ECO:0000313" key="1">
    <source>
        <dbReference type="EMBL" id="GEO81212.1"/>
    </source>
</evidence>
<comment type="caution">
    <text evidence="1">The sequence shown here is derived from an EMBL/GenBank/DDBJ whole genome shotgun (WGS) entry which is preliminary data.</text>
</comment>
<dbReference type="OrthoDB" id="5625447at2"/>
<organism evidence="1 2">
    <name type="scientific">Pararhodospirillum oryzae</name>
    <dbReference type="NCBI Taxonomy" id="478448"/>
    <lineage>
        <taxon>Bacteria</taxon>
        <taxon>Pseudomonadati</taxon>
        <taxon>Pseudomonadota</taxon>
        <taxon>Alphaproteobacteria</taxon>
        <taxon>Rhodospirillales</taxon>
        <taxon>Rhodospirillaceae</taxon>
        <taxon>Pararhodospirillum</taxon>
    </lineage>
</organism>
<dbReference type="EMBL" id="BJZO01000029">
    <property type="protein sequence ID" value="GEO81212.1"/>
    <property type="molecule type" value="Genomic_DNA"/>
</dbReference>
<protein>
    <submittedName>
        <fullName evidence="1">Uncharacterized protein</fullName>
    </submittedName>
</protein>
<evidence type="ECO:0000313" key="2">
    <source>
        <dbReference type="Proteomes" id="UP000321567"/>
    </source>
</evidence>
<gene>
    <name evidence="1" type="ORF">ROR02_13430</name>
</gene>
<keyword evidence="2" id="KW-1185">Reference proteome</keyword>
<reference evidence="1 2" key="1">
    <citation type="submission" date="2019-07" db="EMBL/GenBank/DDBJ databases">
        <title>Whole genome shotgun sequence of Rhodospirillum oryzae NBRC 107573.</title>
        <authorList>
            <person name="Hosoyama A."/>
            <person name="Uohara A."/>
            <person name="Ohji S."/>
            <person name="Ichikawa N."/>
        </authorList>
    </citation>
    <scope>NUCLEOTIDE SEQUENCE [LARGE SCALE GENOMIC DNA]</scope>
    <source>
        <strain evidence="1 2">NBRC 107573</strain>
    </source>
</reference>
<dbReference type="RefSeq" id="WP_147163252.1">
    <property type="nucleotide sequence ID" value="NZ_BJZO01000029.1"/>
</dbReference>
<proteinExistence type="predicted"/>
<dbReference type="Proteomes" id="UP000321567">
    <property type="component" value="Unassembled WGS sequence"/>
</dbReference>
<dbReference type="AlphaFoldDB" id="A0A512H6Y8"/>